<evidence type="ECO:0000259" key="3">
    <source>
        <dbReference type="Pfam" id="PF02275"/>
    </source>
</evidence>
<reference evidence="4 5" key="1">
    <citation type="journal article" date="2010" name="Stand. Genomic Sci.">
        <title>Complete genome sequence of Planctomyces limnophilus type strain (Mu 290).</title>
        <authorList>
            <person name="Labutti K."/>
            <person name="Sikorski J."/>
            <person name="Schneider S."/>
            <person name="Nolan M."/>
            <person name="Lucas S."/>
            <person name="Glavina Del Rio T."/>
            <person name="Tice H."/>
            <person name="Cheng J.F."/>
            <person name="Goodwin L."/>
            <person name="Pitluck S."/>
            <person name="Liolios K."/>
            <person name="Ivanova N."/>
            <person name="Mavromatis K."/>
            <person name="Mikhailova N."/>
            <person name="Pati A."/>
            <person name="Chen A."/>
            <person name="Palaniappan K."/>
            <person name="Land M."/>
            <person name="Hauser L."/>
            <person name="Chang Y.J."/>
            <person name="Jeffries C.D."/>
            <person name="Tindall B.J."/>
            <person name="Rohde M."/>
            <person name="Goker M."/>
            <person name="Woyke T."/>
            <person name="Bristow J."/>
            <person name="Eisen J.A."/>
            <person name="Markowitz V."/>
            <person name="Hugenholtz P."/>
            <person name="Kyrpides N.C."/>
            <person name="Klenk H.P."/>
            <person name="Lapidus A."/>
        </authorList>
    </citation>
    <scope>NUCLEOTIDE SEQUENCE [LARGE SCALE GENOMIC DNA]</scope>
    <source>
        <strain evidence="5">ATCC 43296 / DSM 3776 / IFAM 1008 / Mu 290</strain>
    </source>
</reference>
<dbReference type="InterPro" id="IPR029132">
    <property type="entry name" value="CBAH/NAAA_C"/>
</dbReference>
<dbReference type="SUPFAM" id="SSF56235">
    <property type="entry name" value="N-terminal nucleophile aminohydrolases (Ntn hydrolases)"/>
    <property type="match status" value="1"/>
</dbReference>
<keyword evidence="2 4" id="KW-0378">Hydrolase</keyword>
<evidence type="ECO:0000313" key="4">
    <source>
        <dbReference type="EMBL" id="ADG67714.1"/>
    </source>
</evidence>
<gene>
    <name evidence="4" type="ordered locus">Plim_1884</name>
</gene>
<evidence type="ECO:0000313" key="5">
    <source>
        <dbReference type="Proteomes" id="UP000002220"/>
    </source>
</evidence>
<dbReference type="InterPro" id="IPR029055">
    <property type="entry name" value="Ntn_hydrolases_N"/>
</dbReference>
<dbReference type="EMBL" id="CP001744">
    <property type="protein sequence ID" value="ADG67714.1"/>
    <property type="molecule type" value="Genomic_DNA"/>
</dbReference>
<dbReference type="eggNOG" id="COG3049">
    <property type="taxonomic scope" value="Bacteria"/>
</dbReference>
<dbReference type="KEGG" id="plm:Plim_1884"/>
<dbReference type="AlphaFoldDB" id="D5SYI6"/>
<proteinExistence type="inferred from homology"/>
<sequence length="335" mass="36757">MLATPPSTFACTRLVYETGYQSYITGRSMDWMDPSAQTALWVFPRGMKRDGTVGANPIQWTAKYGLIAVSFYDVGTADGMNEEGLVTNLLYLKETEWGDAAKSGKPTLTAGAWAQYFLDNFATVKEAVAAMVDPPFAIIAPALPNGHAAGLHLSLSDSTGDSAILEYIDGKLVIHHGSQYRVMTNSPTFDQQLALNTYWERIGGSQFLPGTISAADRFVRTTHYLKLSPKFKEPELALASVFSQIRMVSVPLGLADEKNPNIAMTLWRTVADHKARVFYFESAVFPSVSWIDMNRVDFTKGAEPKVVRVVRGQPLAGELSGSLKTAEPFKWLGAK</sequence>
<comment type="similarity">
    <text evidence="1">Belongs to the peptidase C59 family.</text>
</comment>
<dbReference type="CDD" id="cd01902">
    <property type="entry name" value="Ntn_CGH"/>
    <property type="match status" value="1"/>
</dbReference>
<dbReference type="Gene3D" id="3.60.60.10">
    <property type="entry name" value="Penicillin V Acylase, Chain A"/>
    <property type="match status" value="1"/>
</dbReference>
<name>D5SYI6_PLAL2</name>
<dbReference type="Proteomes" id="UP000002220">
    <property type="component" value="Chromosome"/>
</dbReference>
<organism evidence="4 5">
    <name type="scientific">Planctopirus limnophila (strain ATCC 43296 / DSM 3776 / IFAM 1008 / Mu 290)</name>
    <name type="common">Planctomyces limnophilus</name>
    <dbReference type="NCBI Taxonomy" id="521674"/>
    <lineage>
        <taxon>Bacteria</taxon>
        <taxon>Pseudomonadati</taxon>
        <taxon>Planctomycetota</taxon>
        <taxon>Planctomycetia</taxon>
        <taxon>Planctomycetales</taxon>
        <taxon>Planctomycetaceae</taxon>
        <taxon>Planctopirus</taxon>
    </lineage>
</organism>
<keyword evidence="5" id="KW-1185">Reference proteome</keyword>
<feature type="domain" description="Choloylglycine hydrolase/NAAA C-terminal" evidence="3">
    <location>
        <begin position="11"/>
        <end position="297"/>
    </location>
</feature>
<dbReference type="PANTHER" id="PTHR35527">
    <property type="entry name" value="CHOLOYLGLYCINE HYDROLASE"/>
    <property type="match status" value="1"/>
</dbReference>
<dbReference type="HOGENOM" id="CLU_045206_0_1_0"/>
<evidence type="ECO:0000256" key="1">
    <source>
        <dbReference type="ARBA" id="ARBA00006625"/>
    </source>
</evidence>
<protein>
    <submittedName>
        <fullName evidence="4">Choloylglycine hydrolase</fullName>
    </submittedName>
</protein>
<dbReference type="GO" id="GO:0016787">
    <property type="term" value="F:hydrolase activity"/>
    <property type="evidence" value="ECO:0007669"/>
    <property type="project" value="UniProtKB-KW"/>
</dbReference>
<dbReference type="Pfam" id="PF02275">
    <property type="entry name" value="CBAH"/>
    <property type="match status" value="1"/>
</dbReference>
<accession>D5SYI6</accession>
<evidence type="ECO:0000256" key="2">
    <source>
        <dbReference type="ARBA" id="ARBA00022801"/>
    </source>
</evidence>
<dbReference type="InterPro" id="IPR052193">
    <property type="entry name" value="Peptidase_C59"/>
</dbReference>
<dbReference type="PANTHER" id="PTHR35527:SF2">
    <property type="entry name" value="HYDROLASE"/>
    <property type="match status" value="1"/>
</dbReference>